<evidence type="ECO:0000256" key="2">
    <source>
        <dbReference type="SAM" id="Phobius"/>
    </source>
</evidence>
<dbReference type="RefSeq" id="XP_037223477.1">
    <property type="nucleotide sequence ID" value="XM_037360592.1"/>
</dbReference>
<protein>
    <submittedName>
        <fullName evidence="4">Uncharacterized protein</fullName>
    </submittedName>
</protein>
<feature type="chain" id="PRO_5034819093" evidence="3">
    <location>
        <begin position="28"/>
        <end position="504"/>
    </location>
</feature>
<dbReference type="AlphaFoldDB" id="A0A8H6T459"/>
<dbReference type="Gene3D" id="1.20.5.900">
    <property type="entry name" value="transmembrane domain of human cd4"/>
    <property type="match status" value="1"/>
</dbReference>
<keyword evidence="2" id="KW-1133">Transmembrane helix</keyword>
<dbReference type="Gene3D" id="2.60.120.260">
    <property type="entry name" value="Galactose-binding domain-like"/>
    <property type="match status" value="1"/>
</dbReference>
<name>A0A8H6T459_9AGAR</name>
<feature type="compositionally biased region" description="Low complexity" evidence="1">
    <location>
        <begin position="271"/>
        <end position="285"/>
    </location>
</feature>
<keyword evidence="5" id="KW-1185">Reference proteome</keyword>
<organism evidence="4 5">
    <name type="scientific">Mycena indigotica</name>
    <dbReference type="NCBI Taxonomy" id="2126181"/>
    <lineage>
        <taxon>Eukaryota</taxon>
        <taxon>Fungi</taxon>
        <taxon>Dikarya</taxon>
        <taxon>Basidiomycota</taxon>
        <taxon>Agaricomycotina</taxon>
        <taxon>Agaricomycetes</taxon>
        <taxon>Agaricomycetidae</taxon>
        <taxon>Agaricales</taxon>
        <taxon>Marasmiineae</taxon>
        <taxon>Mycenaceae</taxon>
        <taxon>Mycena</taxon>
    </lineage>
</organism>
<accession>A0A8H6T459</accession>
<dbReference type="OrthoDB" id="3270641at2759"/>
<proteinExistence type="predicted"/>
<evidence type="ECO:0000256" key="3">
    <source>
        <dbReference type="SAM" id="SignalP"/>
    </source>
</evidence>
<dbReference type="Proteomes" id="UP000636479">
    <property type="component" value="Unassembled WGS sequence"/>
</dbReference>
<keyword evidence="2" id="KW-0812">Transmembrane</keyword>
<feature type="region of interest" description="Disordered" evidence="1">
    <location>
        <begin position="459"/>
        <end position="483"/>
    </location>
</feature>
<keyword evidence="3" id="KW-0732">Signal</keyword>
<reference evidence="4" key="1">
    <citation type="submission" date="2020-05" db="EMBL/GenBank/DDBJ databases">
        <title>Mycena genomes resolve the evolution of fungal bioluminescence.</title>
        <authorList>
            <person name="Tsai I.J."/>
        </authorList>
    </citation>
    <scope>NUCLEOTIDE SEQUENCE</scope>
    <source>
        <strain evidence="4">171206Taipei</strain>
    </source>
</reference>
<feature type="region of interest" description="Disordered" evidence="1">
    <location>
        <begin position="186"/>
        <end position="285"/>
    </location>
</feature>
<evidence type="ECO:0000256" key="1">
    <source>
        <dbReference type="SAM" id="MobiDB-lite"/>
    </source>
</evidence>
<dbReference type="EMBL" id="JACAZF010000003">
    <property type="protein sequence ID" value="KAF7310027.1"/>
    <property type="molecule type" value="Genomic_DNA"/>
</dbReference>
<feature type="compositionally biased region" description="Low complexity" evidence="1">
    <location>
        <begin position="213"/>
        <end position="247"/>
    </location>
</feature>
<gene>
    <name evidence="4" type="ORF">MIND_00375600</name>
</gene>
<feature type="transmembrane region" description="Helical" evidence="2">
    <location>
        <begin position="302"/>
        <end position="326"/>
    </location>
</feature>
<comment type="caution">
    <text evidence="4">The sequence shown here is derived from an EMBL/GenBank/DDBJ whole genome shotgun (WGS) entry which is preliminary data.</text>
</comment>
<feature type="compositionally biased region" description="Pro residues" evidence="1">
    <location>
        <begin position="189"/>
        <end position="203"/>
    </location>
</feature>
<sequence>MAIGSRPTLVPLHLSLLLLILSLRTTAKLVTRTIDDTAGDSATGAVPSYAPADQFSLNSNCGGCVYHPDPGRTFGGTWHDTSQVDAQARSVSFSFTGTSVSIFCTLVNRQSPATFLGATHLALAVDGAARGTFDHTPDGSADFAYQQPVFRVAGLPSARHSVVLTTNSAQGSYLVFDYASYTFDDGAADPPPANPPPANPPPAQTVATTDTKTVVSTAPATGPTTTATTTTTLGGVGGSPVSASAPGPGSGGPSPDWHASAGASTPAQLLGPGTSSAGASPASSAGSAAAVTGAAAQKHTGVAAVVAGVLAGVVGLLLALLVVVLCRRKRRRRDEATEMTQARPLPVAVPVAVAQVGDGGQEYRTPLSGAGTIGDPEKAVLGQNLYEPHHHASIATFTSGSGSDLSQPGHGAQTGRLSGLLDDDLEYYAAASAVTSVSGTARATAPSVLSRAPTFRSEDMYSHGRAQWQRDGPDPPPGYERTDSGVYAHAGFFPASLSVSSGSA</sequence>
<dbReference type="GeneID" id="59343108"/>
<evidence type="ECO:0000313" key="5">
    <source>
        <dbReference type="Proteomes" id="UP000636479"/>
    </source>
</evidence>
<keyword evidence="2" id="KW-0472">Membrane</keyword>
<evidence type="ECO:0000313" key="4">
    <source>
        <dbReference type="EMBL" id="KAF7310027.1"/>
    </source>
</evidence>
<feature type="signal peptide" evidence="3">
    <location>
        <begin position="1"/>
        <end position="27"/>
    </location>
</feature>